<evidence type="ECO:0000256" key="7">
    <source>
        <dbReference type="ARBA" id="ARBA00023242"/>
    </source>
</evidence>
<feature type="region of interest" description="Disordered" evidence="9">
    <location>
        <begin position="265"/>
        <end position="411"/>
    </location>
</feature>
<feature type="compositionally biased region" description="Polar residues" evidence="9">
    <location>
        <begin position="174"/>
        <end position="190"/>
    </location>
</feature>
<feature type="compositionally biased region" description="Basic and acidic residues" evidence="9">
    <location>
        <begin position="747"/>
        <end position="756"/>
    </location>
</feature>
<sequence length="1109" mass="123200">MSSSLTNDPPLGGGSDNPPSPQLPNHNNNNMYRCQHAGCDKSYSTQPGLNNHLKTHFTDEEKPFICSHPGCTKRYAQKKGVDYHFKFAHQDKTTWFRCPTLGCDTSFFGERQLKFHQESHGIFRCTANRCVYQCNSKAELLEHRARNHEKAQLYAEHVGRIRTSVARRKKNSHSAKLSAQSPDTQDTSSNGKEYEEYDGDGEIDEEKYNPEVAEEFPERPITNRGWKCPKPSCKVYRKIKFDLIQHWKDKHGELAEPDYFQYIHGPRSSFTPQQTANSMTNVSRLGGQRTTPSDSARQSAQIKEEETSPQNPALYSTALQRPTAQHQRERDGRNAGNMTGNFKHSNAPKATASTSTASHRLSTAADSQNRTAHPRSYYDPPIARPDTVASASSSGNLSIPPTRRSVNSTRTDTAVTAIDPARPVNPTRTETADPVARTHPVNTTRTETAVSAVSRARPVNTTRTETAVPAIARPVNSARTEAADPAMARSRPVNTTRTETADTAVARARPVNTTRPEVAIPAINRPVHRRPNGPPPTFSRAMEARRFSPPPARSIRAASPLDYLGNINRASNHRVSSTNLDRAFEPRVSSTSHHRIGNSLVSSDNHHRTGRSHIASTDHYRTDIPLFPSTNLNRSTNPRTFSLNAHQSTTARLRNPPTSSFHRSRPSQALRSSAEEQGQEETGLFVSPSNPPSRPLGVRGFANMPLPRDQDSDEEDLRPSHVLKQDRERRATAAAATGAAAPVAQIERPRGARDAYGRLYSERGAGTDTADRYGAAGSTDKDGKGDKDKKGEKSGGKSKSKPMARRGRADDSDDDFDDFDESELSSSDDSYEDPRQGLGQRSTHQTKRTRSIFNPHQSSSGIRNPVPPPRTPSPNGIYRPYHPYAPDLDSPPPSYLIKSPGVIDRRLPYVDRPEDKFMSEVAVTQPQDLFNADDVHYYFRGPTEHEKALQRRLDAEKEAMKANAYGSGFQVPMHYDAHPYTAPINTRDRPAWREERLRLDELERRGDGFEEIERIRGMDRNMSGAPDAEAEAPSKKAKKATCAGPDRVKRKYNWRDPSKKNKRRREQGTGGAAQVDGTDEQNLKGLGPPVQASAETSDDDSMMDGDTSN</sequence>
<proteinExistence type="predicted"/>
<dbReference type="Proteomes" id="UP000019487">
    <property type="component" value="Unassembled WGS sequence"/>
</dbReference>
<gene>
    <name evidence="11" type="ORF">SBOR_6397</name>
</gene>
<organism evidence="11 12">
    <name type="scientific">Sclerotinia borealis (strain F-4128)</name>
    <dbReference type="NCBI Taxonomy" id="1432307"/>
    <lineage>
        <taxon>Eukaryota</taxon>
        <taxon>Fungi</taxon>
        <taxon>Dikarya</taxon>
        <taxon>Ascomycota</taxon>
        <taxon>Pezizomycotina</taxon>
        <taxon>Leotiomycetes</taxon>
        <taxon>Helotiales</taxon>
        <taxon>Sclerotiniaceae</taxon>
        <taxon>Sclerotinia</taxon>
    </lineage>
</organism>
<keyword evidence="12" id="KW-1185">Reference proteome</keyword>
<feature type="compositionally biased region" description="Basic and acidic residues" evidence="9">
    <location>
        <begin position="717"/>
        <end position="731"/>
    </location>
</feature>
<feature type="compositionally biased region" description="Acidic residues" evidence="9">
    <location>
        <begin position="811"/>
        <end position="823"/>
    </location>
</feature>
<dbReference type="PANTHER" id="PTHR46179">
    <property type="entry name" value="ZINC FINGER PROTEIN"/>
    <property type="match status" value="1"/>
</dbReference>
<evidence type="ECO:0000256" key="6">
    <source>
        <dbReference type="ARBA" id="ARBA00023163"/>
    </source>
</evidence>
<dbReference type="EMBL" id="AYSA01000334">
    <property type="protein sequence ID" value="ESZ93241.1"/>
    <property type="molecule type" value="Genomic_DNA"/>
</dbReference>
<feature type="compositionally biased region" description="Polar residues" evidence="9">
    <location>
        <begin position="268"/>
        <end position="301"/>
    </location>
</feature>
<dbReference type="SMART" id="SM00355">
    <property type="entry name" value="ZnF_C2H2"/>
    <property type="match status" value="5"/>
</dbReference>
<dbReference type="PROSITE" id="PS00028">
    <property type="entry name" value="ZINC_FINGER_C2H2_1"/>
    <property type="match status" value="4"/>
</dbReference>
<dbReference type="InterPro" id="IPR013087">
    <property type="entry name" value="Znf_C2H2_type"/>
</dbReference>
<evidence type="ECO:0000259" key="10">
    <source>
        <dbReference type="PROSITE" id="PS50157"/>
    </source>
</evidence>
<dbReference type="InterPro" id="IPR036236">
    <property type="entry name" value="Znf_C2H2_sf"/>
</dbReference>
<evidence type="ECO:0000256" key="2">
    <source>
        <dbReference type="ARBA" id="ARBA00022723"/>
    </source>
</evidence>
<dbReference type="STRING" id="1432307.W9CBL7"/>
<feature type="compositionally biased region" description="Polar residues" evidence="9">
    <location>
        <begin position="308"/>
        <end position="325"/>
    </location>
</feature>
<feature type="compositionally biased region" description="Polar residues" evidence="9">
    <location>
        <begin position="389"/>
        <end position="411"/>
    </location>
</feature>
<evidence type="ECO:0000256" key="1">
    <source>
        <dbReference type="ARBA" id="ARBA00004123"/>
    </source>
</evidence>
<evidence type="ECO:0000256" key="3">
    <source>
        <dbReference type="ARBA" id="ARBA00022771"/>
    </source>
</evidence>
<dbReference type="SUPFAM" id="SSF57667">
    <property type="entry name" value="beta-beta-alpha zinc fingers"/>
    <property type="match status" value="1"/>
</dbReference>
<evidence type="ECO:0000256" key="8">
    <source>
        <dbReference type="PROSITE-ProRule" id="PRU00042"/>
    </source>
</evidence>
<dbReference type="PANTHER" id="PTHR46179:SF13">
    <property type="entry name" value="C2H2-TYPE DOMAIN-CONTAINING PROTEIN"/>
    <property type="match status" value="1"/>
</dbReference>
<feature type="region of interest" description="Disordered" evidence="9">
    <location>
        <begin position="1013"/>
        <end position="1109"/>
    </location>
</feature>
<feature type="region of interest" description="Disordered" evidence="9">
    <location>
        <begin position="1"/>
        <end position="27"/>
    </location>
</feature>
<evidence type="ECO:0000256" key="5">
    <source>
        <dbReference type="ARBA" id="ARBA00023015"/>
    </source>
</evidence>
<dbReference type="AlphaFoldDB" id="W9CBL7"/>
<feature type="compositionally biased region" description="Low complexity" evidence="9">
    <location>
        <begin position="732"/>
        <end position="741"/>
    </location>
</feature>
<dbReference type="GO" id="GO:0005634">
    <property type="term" value="C:nucleus"/>
    <property type="evidence" value="ECO:0007669"/>
    <property type="project" value="UniProtKB-SubCell"/>
</dbReference>
<comment type="subcellular location">
    <subcellularLocation>
        <location evidence="1">Nucleus</location>
    </subcellularLocation>
</comment>
<comment type="caution">
    <text evidence="11">The sequence shown here is derived from an EMBL/GenBank/DDBJ whole genome shotgun (WGS) entry which is preliminary data.</text>
</comment>
<feature type="region of interest" description="Disordered" evidence="9">
    <location>
        <begin position="586"/>
        <end position="899"/>
    </location>
</feature>
<keyword evidence="2" id="KW-0479">Metal-binding</keyword>
<dbReference type="GO" id="GO:0008270">
    <property type="term" value="F:zinc ion binding"/>
    <property type="evidence" value="ECO:0007669"/>
    <property type="project" value="UniProtKB-KW"/>
</dbReference>
<keyword evidence="5" id="KW-0805">Transcription regulation</keyword>
<dbReference type="HOGENOM" id="CLU_301675_0_0_1"/>
<keyword evidence="3 8" id="KW-0863">Zinc-finger</keyword>
<accession>W9CBL7</accession>
<dbReference type="OrthoDB" id="8117402at2759"/>
<feature type="domain" description="C2H2-type" evidence="10">
    <location>
        <begin position="32"/>
        <end position="61"/>
    </location>
</feature>
<name>W9CBL7_SCLBF</name>
<feature type="region of interest" description="Disordered" evidence="9">
    <location>
        <begin position="165"/>
        <end position="204"/>
    </location>
</feature>
<feature type="compositionally biased region" description="Basic residues" evidence="9">
    <location>
        <begin position="796"/>
        <end position="806"/>
    </location>
</feature>
<feature type="region of interest" description="Disordered" evidence="9">
    <location>
        <begin position="478"/>
        <end position="497"/>
    </location>
</feature>
<feature type="compositionally biased region" description="Polar residues" evidence="9">
    <location>
        <begin position="628"/>
        <end position="671"/>
    </location>
</feature>
<protein>
    <recommendedName>
        <fullName evidence="10">C2H2-type domain-containing protein</fullName>
    </recommendedName>
</protein>
<evidence type="ECO:0000256" key="9">
    <source>
        <dbReference type="SAM" id="MobiDB-lite"/>
    </source>
</evidence>
<keyword evidence="7" id="KW-0539">Nucleus</keyword>
<feature type="domain" description="C2H2-type" evidence="10">
    <location>
        <begin position="96"/>
        <end position="120"/>
    </location>
</feature>
<dbReference type="Gene3D" id="3.30.160.60">
    <property type="entry name" value="Classic Zinc Finger"/>
    <property type="match status" value="1"/>
</dbReference>
<feature type="compositionally biased region" description="Acidic residues" evidence="9">
    <location>
        <begin position="195"/>
        <end position="204"/>
    </location>
</feature>
<feature type="compositionally biased region" description="Basic and acidic residues" evidence="9">
    <location>
        <begin position="779"/>
        <end position="795"/>
    </location>
</feature>
<feature type="compositionally biased region" description="Polar residues" evidence="9">
    <location>
        <begin position="851"/>
        <end position="862"/>
    </location>
</feature>
<dbReference type="InterPro" id="IPR051061">
    <property type="entry name" value="Zinc_finger_trans_reg"/>
</dbReference>
<dbReference type="GO" id="GO:0006357">
    <property type="term" value="P:regulation of transcription by RNA polymerase II"/>
    <property type="evidence" value="ECO:0007669"/>
    <property type="project" value="TreeGrafter"/>
</dbReference>
<keyword evidence="6" id="KW-0804">Transcription</keyword>
<evidence type="ECO:0000313" key="12">
    <source>
        <dbReference type="Proteomes" id="UP000019487"/>
    </source>
</evidence>
<evidence type="ECO:0000256" key="4">
    <source>
        <dbReference type="ARBA" id="ARBA00022833"/>
    </source>
</evidence>
<keyword evidence="4" id="KW-0862">Zinc</keyword>
<evidence type="ECO:0000313" key="11">
    <source>
        <dbReference type="EMBL" id="ESZ93241.1"/>
    </source>
</evidence>
<dbReference type="PROSITE" id="PS50157">
    <property type="entry name" value="ZINC_FINGER_C2H2_2"/>
    <property type="match status" value="2"/>
</dbReference>
<feature type="compositionally biased region" description="Low complexity" evidence="9">
    <location>
        <begin position="345"/>
        <end position="365"/>
    </location>
</feature>
<reference evidence="11 12" key="1">
    <citation type="journal article" date="2014" name="Genome Announc.">
        <title>Draft genome sequence of Sclerotinia borealis, a psychrophilic plant pathogenic fungus.</title>
        <authorList>
            <person name="Mardanov A.V."/>
            <person name="Beletsky A.V."/>
            <person name="Kadnikov V.V."/>
            <person name="Ignatov A.N."/>
            <person name="Ravin N.V."/>
        </authorList>
    </citation>
    <scope>NUCLEOTIDE SEQUENCE [LARGE SCALE GENOMIC DNA]</scope>
    <source>
        <strain evidence="12">F-4157</strain>
    </source>
</reference>